<dbReference type="PANTHER" id="PTHR11349">
    <property type="entry name" value="NUCLEOSIDE DIPHOSPHATE KINASE"/>
    <property type="match status" value="1"/>
</dbReference>
<evidence type="ECO:0000259" key="10">
    <source>
        <dbReference type="SMART" id="SM00562"/>
    </source>
</evidence>
<dbReference type="EC" id="2.7.4.6" evidence="9"/>
<dbReference type="PROSITE" id="PS00469">
    <property type="entry name" value="NDPK"/>
    <property type="match status" value="1"/>
</dbReference>
<evidence type="ECO:0000313" key="11">
    <source>
        <dbReference type="EMBL" id="GMI06005.1"/>
    </source>
</evidence>
<dbReference type="InterPro" id="IPR034907">
    <property type="entry name" value="NDK-like_dom"/>
</dbReference>
<evidence type="ECO:0000256" key="5">
    <source>
        <dbReference type="ARBA" id="ARBA00022777"/>
    </source>
</evidence>
<dbReference type="GO" id="GO:0006183">
    <property type="term" value="P:GTP biosynthetic process"/>
    <property type="evidence" value="ECO:0007669"/>
    <property type="project" value="InterPro"/>
</dbReference>
<gene>
    <name evidence="11" type="ORF">TrLO_g5655</name>
</gene>
<evidence type="ECO:0000256" key="9">
    <source>
        <dbReference type="RuleBase" id="RU004013"/>
    </source>
</evidence>
<dbReference type="GO" id="GO:0006228">
    <property type="term" value="P:UTP biosynthetic process"/>
    <property type="evidence" value="ECO:0007669"/>
    <property type="project" value="InterPro"/>
</dbReference>
<dbReference type="EMBL" id="BRXW01000093">
    <property type="protein sequence ID" value="GMI06005.1"/>
    <property type="molecule type" value="Genomic_DNA"/>
</dbReference>
<comment type="catalytic activity">
    <reaction evidence="9">
        <text>a 2'-deoxyribonucleoside 5'-diphosphate + ATP = a 2'-deoxyribonucleoside 5'-triphosphate + ADP</text>
        <dbReference type="Rhea" id="RHEA:44640"/>
        <dbReference type="ChEBI" id="CHEBI:30616"/>
        <dbReference type="ChEBI" id="CHEBI:61560"/>
        <dbReference type="ChEBI" id="CHEBI:73316"/>
        <dbReference type="ChEBI" id="CHEBI:456216"/>
        <dbReference type="EC" id="2.7.4.6"/>
    </reaction>
</comment>
<evidence type="ECO:0000256" key="2">
    <source>
        <dbReference type="ARBA" id="ARBA00008142"/>
    </source>
</evidence>
<dbReference type="InterPro" id="IPR023005">
    <property type="entry name" value="Nucleoside_diP_kinase_AS"/>
</dbReference>
<sequence>MLSGSVCCMIWEGTSAIKTGRKMLGATNPLESEPGTIRGDYCLEVGRNVCHGSDGVENAEREIGLWFEEGEVLEWKQEMEGWINE</sequence>
<evidence type="ECO:0000256" key="1">
    <source>
        <dbReference type="ARBA" id="ARBA00001946"/>
    </source>
</evidence>
<evidence type="ECO:0000256" key="6">
    <source>
        <dbReference type="ARBA" id="ARBA00022840"/>
    </source>
</evidence>
<feature type="domain" description="Nucleoside diphosphate kinase-like" evidence="10">
    <location>
        <begin position="1"/>
        <end position="74"/>
    </location>
</feature>
<dbReference type="Pfam" id="PF00334">
    <property type="entry name" value="NDK"/>
    <property type="match status" value="1"/>
</dbReference>
<evidence type="ECO:0000313" key="12">
    <source>
        <dbReference type="Proteomes" id="UP001165122"/>
    </source>
</evidence>
<evidence type="ECO:0000256" key="3">
    <source>
        <dbReference type="ARBA" id="ARBA00022679"/>
    </source>
</evidence>
<evidence type="ECO:0000256" key="8">
    <source>
        <dbReference type="RuleBase" id="RU004011"/>
    </source>
</evidence>
<organism evidence="11 12">
    <name type="scientific">Triparma laevis f. longispina</name>
    <dbReference type="NCBI Taxonomy" id="1714387"/>
    <lineage>
        <taxon>Eukaryota</taxon>
        <taxon>Sar</taxon>
        <taxon>Stramenopiles</taxon>
        <taxon>Ochrophyta</taxon>
        <taxon>Bolidophyceae</taxon>
        <taxon>Parmales</taxon>
        <taxon>Triparmaceae</taxon>
        <taxon>Triparma</taxon>
    </lineage>
</organism>
<keyword evidence="12" id="KW-1185">Reference proteome</keyword>
<protein>
    <recommendedName>
        <fullName evidence="9">Nucleoside diphosphate kinase</fullName>
        <ecNumber evidence="9">2.7.4.6</ecNumber>
    </recommendedName>
</protein>
<evidence type="ECO:0000256" key="4">
    <source>
        <dbReference type="ARBA" id="ARBA00022741"/>
    </source>
</evidence>
<comment type="caution">
    <text evidence="7">Lacks conserved residue(s) required for the propagation of feature annotation.</text>
</comment>
<dbReference type="GO" id="GO:0004550">
    <property type="term" value="F:nucleoside diphosphate kinase activity"/>
    <property type="evidence" value="ECO:0007669"/>
    <property type="project" value="UniProtKB-EC"/>
</dbReference>
<proteinExistence type="inferred from homology"/>
<name>A0A9W7CA77_9STRA</name>
<keyword evidence="4 9" id="KW-0547">Nucleotide-binding</keyword>
<comment type="caution">
    <text evidence="11">The sequence shown here is derived from an EMBL/GenBank/DDBJ whole genome shotgun (WGS) entry which is preliminary data.</text>
</comment>
<accession>A0A9W7CA77</accession>
<dbReference type="InterPro" id="IPR036850">
    <property type="entry name" value="NDK-like_dom_sf"/>
</dbReference>
<evidence type="ECO:0000256" key="7">
    <source>
        <dbReference type="PROSITE-ProRule" id="PRU00706"/>
    </source>
</evidence>
<dbReference type="PROSITE" id="PS51374">
    <property type="entry name" value="NDPK_LIKE"/>
    <property type="match status" value="1"/>
</dbReference>
<dbReference type="PRINTS" id="PR01243">
    <property type="entry name" value="NUCDPKINASE"/>
</dbReference>
<keyword evidence="3 9" id="KW-0808">Transferase</keyword>
<comment type="cofactor">
    <cofactor evidence="1">
        <name>Mg(2+)</name>
        <dbReference type="ChEBI" id="CHEBI:18420"/>
    </cofactor>
</comment>
<keyword evidence="5 9" id="KW-0418">Kinase</keyword>
<dbReference type="FunFam" id="3.30.70.141:FF:000039">
    <property type="entry name" value="Nucleoside diphosphate kinase B"/>
    <property type="match status" value="1"/>
</dbReference>
<comment type="similarity">
    <text evidence="2 7 8">Belongs to the NDK family.</text>
</comment>
<dbReference type="GO" id="GO:0006241">
    <property type="term" value="P:CTP biosynthetic process"/>
    <property type="evidence" value="ECO:0007669"/>
    <property type="project" value="InterPro"/>
</dbReference>
<keyword evidence="6 9" id="KW-0067">ATP-binding</keyword>
<dbReference type="SUPFAM" id="SSF54919">
    <property type="entry name" value="Nucleoside diphosphate kinase, NDK"/>
    <property type="match status" value="1"/>
</dbReference>
<dbReference type="AlphaFoldDB" id="A0A9W7CA77"/>
<dbReference type="Proteomes" id="UP001165122">
    <property type="component" value="Unassembled WGS sequence"/>
</dbReference>
<dbReference type="OrthoDB" id="2162449at2759"/>
<dbReference type="GO" id="GO:0005524">
    <property type="term" value="F:ATP binding"/>
    <property type="evidence" value="ECO:0007669"/>
    <property type="project" value="UniProtKB-KW"/>
</dbReference>
<dbReference type="Gene3D" id="3.30.70.141">
    <property type="entry name" value="Nucleoside diphosphate kinase-like domain"/>
    <property type="match status" value="1"/>
</dbReference>
<dbReference type="SMART" id="SM00562">
    <property type="entry name" value="NDK"/>
    <property type="match status" value="1"/>
</dbReference>
<reference evidence="12" key="1">
    <citation type="journal article" date="2023" name="Commun. Biol.">
        <title>Genome analysis of Parmales, the sister group of diatoms, reveals the evolutionary specialization of diatoms from phago-mixotrophs to photoautotrophs.</title>
        <authorList>
            <person name="Ban H."/>
            <person name="Sato S."/>
            <person name="Yoshikawa S."/>
            <person name="Yamada K."/>
            <person name="Nakamura Y."/>
            <person name="Ichinomiya M."/>
            <person name="Sato N."/>
            <person name="Blanc-Mathieu R."/>
            <person name="Endo H."/>
            <person name="Kuwata A."/>
            <person name="Ogata H."/>
        </authorList>
    </citation>
    <scope>NUCLEOTIDE SEQUENCE [LARGE SCALE GENOMIC DNA]</scope>
    <source>
        <strain evidence="12">NIES 3700</strain>
    </source>
</reference>
<dbReference type="InterPro" id="IPR001564">
    <property type="entry name" value="Nucleoside_diP_kinase"/>
</dbReference>